<organism evidence="1 2">
    <name type="scientific">Sulfuracidifex tepidarius</name>
    <dbReference type="NCBI Taxonomy" id="1294262"/>
    <lineage>
        <taxon>Archaea</taxon>
        <taxon>Thermoproteota</taxon>
        <taxon>Thermoprotei</taxon>
        <taxon>Sulfolobales</taxon>
        <taxon>Sulfolobaceae</taxon>
        <taxon>Sulfuracidifex</taxon>
    </lineage>
</organism>
<name>A0A510E040_9CREN</name>
<reference evidence="2" key="1">
    <citation type="submission" date="2018-09" db="EMBL/GenBank/DDBJ databases">
        <title>Complete Genome Sequencing of Sulfolobus sp. JCM 16834.</title>
        <authorList>
            <person name="Kato S."/>
            <person name="Itoh T."/>
            <person name="Ohkuma M."/>
        </authorList>
    </citation>
    <scope>NUCLEOTIDE SEQUENCE [LARGE SCALE GENOMIC DNA]</scope>
    <source>
        <strain evidence="2">IC-007</strain>
    </source>
</reference>
<dbReference type="Proteomes" id="UP000325030">
    <property type="component" value="Chromosome"/>
</dbReference>
<evidence type="ECO:0000313" key="1">
    <source>
        <dbReference type="EMBL" id="BBG25861.1"/>
    </source>
</evidence>
<dbReference type="EMBL" id="AP018930">
    <property type="protein sequence ID" value="BBG25861.1"/>
    <property type="molecule type" value="Genomic_DNA"/>
</dbReference>
<proteinExistence type="predicted"/>
<protein>
    <submittedName>
        <fullName evidence="1">Uncharacterized protein</fullName>
    </submittedName>
</protein>
<evidence type="ECO:0000313" key="2">
    <source>
        <dbReference type="Proteomes" id="UP000325030"/>
    </source>
</evidence>
<gene>
    <name evidence="1" type="ORF">IC007_0366</name>
</gene>
<accession>A0A510E040</accession>
<dbReference type="AlphaFoldDB" id="A0A510E040"/>
<sequence length="64" mass="7147">MISSANVLPSLESTHVIKSSTEYYPVDQPKGSVFYKRLKASPFRAGEEVRLIMTSPCSTPQQEE</sequence>